<evidence type="ECO:0000313" key="1">
    <source>
        <dbReference type="EMBL" id="QRV15794.1"/>
    </source>
</evidence>
<gene>
    <name evidence="1" type="ORF">JMJ58_02505</name>
</gene>
<dbReference type="RefSeq" id="WP_204748231.1">
    <property type="nucleotide sequence ID" value="NZ_CP069188.1"/>
</dbReference>
<keyword evidence="2" id="KW-1185">Reference proteome</keyword>
<dbReference type="GeneID" id="62873959"/>
<dbReference type="Gene3D" id="3.40.720.10">
    <property type="entry name" value="Alkaline Phosphatase, subunit A"/>
    <property type="match status" value="1"/>
</dbReference>
<evidence type="ECO:0000313" key="2">
    <source>
        <dbReference type="Proteomes" id="UP000637819"/>
    </source>
</evidence>
<protein>
    <submittedName>
        <fullName evidence="1">Uncharacterized protein</fullName>
    </submittedName>
</protein>
<dbReference type="InterPro" id="IPR017850">
    <property type="entry name" value="Alkaline_phosphatase_core_sf"/>
</dbReference>
<dbReference type="OrthoDB" id="100846at2157"/>
<dbReference type="KEGG" id="hsal:JMJ58_02505"/>
<dbReference type="EMBL" id="CP069188">
    <property type="protein sequence ID" value="QRV15794.1"/>
    <property type="molecule type" value="Genomic_DNA"/>
</dbReference>
<accession>A0A8T8E1T4</accession>
<proteinExistence type="predicted"/>
<reference evidence="1 2" key="1">
    <citation type="submission" date="2021-01" db="EMBL/GenBank/DDBJ databases">
        <title>Genome Sequence and Methylation Pattern of Haloterrigena salifodinae BOL5-1, An Extremely Halophilic Archaeon from a Bolivian Salt Mine.</title>
        <authorList>
            <person name="DasSarma P."/>
            <person name="Anton B.P."/>
            <person name="DasSarma S.L."/>
            <person name="von Ehrenheim H.A.L."/>
            <person name="Martinez F.L."/>
            <person name="Guzman D."/>
            <person name="Roberts R.J."/>
            <person name="DasSarma S."/>
        </authorList>
    </citation>
    <scope>NUCLEOTIDE SEQUENCE [LARGE SCALE GENOMIC DNA]</scope>
    <source>
        <strain evidence="1 2">BOL5-1</strain>
    </source>
</reference>
<name>A0A8T8E1T4_9EURY</name>
<dbReference type="AlphaFoldDB" id="A0A8T8E1T4"/>
<organism evidence="1 2">
    <name type="scientific">Haloterrigena salifodinae</name>
    <dbReference type="NCBI Taxonomy" id="2675099"/>
    <lineage>
        <taxon>Archaea</taxon>
        <taxon>Methanobacteriati</taxon>
        <taxon>Methanobacteriota</taxon>
        <taxon>Stenosarchaea group</taxon>
        <taxon>Halobacteria</taxon>
        <taxon>Halobacteriales</taxon>
        <taxon>Natrialbaceae</taxon>
        <taxon>Haloterrigena</taxon>
    </lineage>
</organism>
<dbReference type="SUPFAM" id="SSF53649">
    <property type="entry name" value="Alkaline phosphatase-like"/>
    <property type="match status" value="1"/>
</dbReference>
<sequence>MRYSIDAIKKGVKNPRVAAREMNRLYFNFTTRKRNAIDIFDRDWDNLIILDACRYDKFEEKSEEIPGSLSKAISQGSTTEEFLRGNFSDIDLTDTICVTTNAWYQKLQEELNLNFFRLEYREYNSPEPLANDALDLIKEHPNKRIIIHFLPPHTPYVGETADQHLPDYDNQHGILSHFHQNNIAPETIKRAYMENLDRVLPEVANLLDNISGKTVVTADHGELLGDRTFPIPISDWGHYKNLHIKPLVCVPWLESSRGDRRDIIREKPLQSEQDDVDESVDDRLRELGYKV</sequence>
<dbReference type="Proteomes" id="UP000637819">
    <property type="component" value="Chromosome"/>
</dbReference>